<accession>D8SZ58</accession>
<dbReference type="EMBL" id="GL377654">
    <property type="protein sequence ID" value="EFJ10434.1"/>
    <property type="molecule type" value="Genomic_DNA"/>
</dbReference>
<dbReference type="Gramene" id="EFJ10434">
    <property type="protein sequence ID" value="EFJ10434"/>
    <property type="gene ID" value="SELMODRAFT_427298"/>
</dbReference>
<organism evidence="3">
    <name type="scientific">Selaginella moellendorffii</name>
    <name type="common">Spikemoss</name>
    <dbReference type="NCBI Taxonomy" id="88036"/>
    <lineage>
        <taxon>Eukaryota</taxon>
        <taxon>Viridiplantae</taxon>
        <taxon>Streptophyta</taxon>
        <taxon>Embryophyta</taxon>
        <taxon>Tracheophyta</taxon>
        <taxon>Lycopodiopsida</taxon>
        <taxon>Selaginellales</taxon>
        <taxon>Selaginellaceae</taxon>
        <taxon>Selaginella</taxon>
    </lineage>
</organism>
<evidence type="ECO:0000313" key="2">
    <source>
        <dbReference type="EMBL" id="EFJ10434.1"/>
    </source>
</evidence>
<gene>
    <name evidence="2" type="ORF">SELMODRAFT_427298</name>
</gene>
<dbReference type="AlphaFoldDB" id="D8SZ58"/>
<name>D8SZ58_SELML</name>
<feature type="region of interest" description="Disordered" evidence="1">
    <location>
        <begin position="230"/>
        <end position="256"/>
    </location>
</feature>
<proteinExistence type="predicted"/>
<dbReference type="HOGENOM" id="CLU_1087409_0_0_1"/>
<dbReference type="InParanoid" id="D8SZ58"/>
<sequence length="256" mass="29530">MEEYREKPFWRQKGMSTSAMVEEITRMCSRYENLGAPEKDWAAKVYSPRATTEWLFQVNKIEGEGFDTLEETQQAIHKDGVLDMEMHDDCDERIKNVWGLNQALVPWFFRPGEEKFGSGWIGLLLESHKSMFCFTRPSIAGRLRNLSESVTMVSPNVLLVDKAGGSWRKAPDFVDRDDYLECFRIAQGSVDEVPRDITAMVIEGVYVGWKRFFGALEAAFPSIRVENRLDHAHSRQSSPVEDGRPKKRRRKSDKRS</sequence>
<dbReference type="Proteomes" id="UP000001514">
    <property type="component" value="Unassembled WGS sequence"/>
</dbReference>
<reference evidence="2 3" key="1">
    <citation type="journal article" date="2011" name="Science">
        <title>The Selaginella genome identifies genetic changes associated with the evolution of vascular plants.</title>
        <authorList>
            <person name="Banks J.A."/>
            <person name="Nishiyama T."/>
            <person name="Hasebe M."/>
            <person name="Bowman J.L."/>
            <person name="Gribskov M."/>
            <person name="dePamphilis C."/>
            <person name="Albert V.A."/>
            <person name="Aono N."/>
            <person name="Aoyama T."/>
            <person name="Ambrose B.A."/>
            <person name="Ashton N.W."/>
            <person name="Axtell M.J."/>
            <person name="Barker E."/>
            <person name="Barker M.S."/>
            <person name="Bennetzen J.L."/>
            <person name="Bonawitz N.D."/>
            <person name="Chapple C."/>
            <person name="Cheng C."/>
            <person name="Correa L.G."/>
            <person name="Dacre M."/>
            <person name="DeBarry J."/>
            <person name="Dreyer I."/>
            <person name="Elias M."/>
            <person name="Engstrom E.M."/>
            <person name="Estelle M."/>
            <person name="Feng L."/>
            <person name="Finet C."/>
            <person name="Floyd S.K."/>
            <person name="Frommer W.B."/>
            <person name="Fujita T."/>
            <person name="Gramzow L."/>
            <person name="Gutensohn M."/>
            <person name="Harholt J."/>
            <person name="Hattori M."/>
            <person name="Heyl A."/>
            <person name="Hirai T."/>
            <person name="Hiwatashi Y."/>
            <person name="Ishikawa M."/>
            <person name="Iwata M."/>
            <person name="Karol K.G."/>
            <person name="Koehler B."/>
            <person name="Kolukisaoglu U."/>
            <person name="Kubo M."/>
            <person name="Kurata T."/>
            <person name="Lalonde S."/>
            <person name="Li K."/>
            <person name="Li Y."/>
            <person name="Litt A."/>
            <person name="Lyons E."/>
            <person name="Manning G."/>
            <person name="Maruyama T."/>
            <person name="Michael T.P."/>
            <person name="Mikami K."/>
            <person name="Miyazaki S."/>
            <person name="Morinaga S."/>
            <person name="Murata T."/>
            <person name="Mueller-Roeber B."/>
            <person name="Nelson D.R."/>
            <person name="Obara M."/>
            <person name="Oguri Y."/>
            <person name="Olmstead R.G."/>
            <person name="Onodera N."/>
            <person name="Petersen B.L."/>
            <person name="Pils B."/>
            <person name="Prigge M."/>
            <person name="Rensing S.A."/>
            <person name="Riano-Pachon D.M."/>
            <person name="Roberts A.W."/>
            <person name="Sato Y."/>
            <person name="Scheller H.V."/>
            <person name="Schulz B."/>
            <person name="Schulz C."/>
            <person name="Shakirov E.V."/>
            <person name="Shibagaki N."/>
            <person name="Shinohara N."/>
            <person name="Shippen D.E."/>
            <person name="Soerensen I."/>
            <person name="Sotooka R."/>
            <person name="Sugimoto N."/>
            <person name="Sugita M."/>
            <person name="Sumikawa N."/>
            <person name="Tanurdzic M."/>
            <person name="Theissen G."/>
            <person name="Ulvskov P."/>
            <person name="Wakazuki S."/>
            <person name="Weng J.K."/>
            <person name="Willats W.W."/>
            <person name="Wipf D."/>
            <person name="Wolf P.G."/>
            <person name="Yang L."/>
            <person name="Zimmer A.D."/>
            <person name="Zhu Q."/>
            <person name="Mitros T."/>
            <person name="Hellsten U."/>
            <person name="Loque D."/>
            <person name="Otillar R."/>
            <person name="Salamov A."/>
            <person name="Schmutz J."/>
            <person name="Shapiro H."/>
            <person name="Lindquist E."/>
            <person name="Lucas S."/>
            <person name="Rokhsar D."/>
            <person name="Grigoriev I.V."/>
        </authorList>
    </citation>
    <scope>NUCLEOTIDE SEQUENCE [LARGE SCALE GENOMIC DNA]</scope>
</reference>
<protein>
    <submittedName>
        <fullName evidence="2">Uncharacterized protein</fullName>
    </submittedName>
</protein>
<feature type="compositionally biased region" description="Basic residues" evidence="1">
    <location>
        <begin position="245"/>
        <end position="256"/>
    </location>
</feature>
<keyword evidence="3" id="KW-1185">Reference proteome</keyword>
<dbReference type="KEGG" id="smo:SELMODRAFT_427298"/>
<evidence type="ECO:0000256" key="1">
    <source>
        <dbReference type="SAM" id="MobiDB-lite"/>
    </source>
</evidence>
<evidence type="ECO:0000313" key="3">
    <source>
        <dbReference type="Proteomes" id="UP000001514"/>
    </source>
</evidence>